<protein>
    <recommendedName>
        <fullName evidence="4">Calcineurin B-like protein</fullName>
    </recommendedName>
</protein>
<evidence type="ECO:0000259" key="5">
    <source>
        <dbReference type="PROSITE" id="PS50222"/>
    </source>
</evidence>
<dbReference type="AlphaFoldDB" id="B8AHW9"/>
<evidence type="ECO:0000256" key="1">
    <source>
        <dbReference type="ARBA" id="ARBA00022737"/>
    </source>
</evidence>
<dbReference type="PANTHER" id="PTHR23056">
    <property type="entry name" value="CALCINEURIN B"/>
    <property type="match status" value="1"/>
</dbReference>
<evidence type="ECO:0000256" key="4">
    <source>
        <dbReference type="RuleBase" id="RU369080"/>
    </source>
</evidence>
<dbReference type="InterPro" id="IPR002048">
    <property type="entry name" value="EF_hand_dom"/>
</dbReference>
<dbReference type="SUPFAM" id="SSF47473">
    <property type="entry name" value="EF-hand"/>
    <property type="match status" value="1"/>
</dbReference>
<dbReference type="Gene3D" id="1.10.238.10">
    <property type="entry name" value="EF-hand"/>
    <property type="match status" value="1"/>
</dbReference>
<comment type="subunit">
    <text evidence="4">Homodimer. Interacts with CIPK.</text>
</comment>
<evidence type="ECO:0000313" key="7">
    <source>
        <dbReference type="Proteomes" id="UP000007015"/>
    </source>
</evidence>
<dbReference type="GO" id="GO:0019722">
    <property type="term" value="P:calcium-mediated signaling"/>
    <property type="evidence" value="ECO:0007669"/>
    <property type="project" value="UniProtKB-UniRule"/>
</dbReference>
<dbReference type="Gramene" id="BGIOSGA008211-TA">
    <property type="protein sequence ID" value="BGIOSGA008211-PA"/>
    <property type="gene ID" value="BGIOSGA008211"/>
</dbReference>
<keyword evidence="1 4" id="KW-0677">Repeat</keyword>
<dbReference type="InterPro" id="IPR018247">
    <property type="entry name" value="EF_Hand_1_Ca_BS"/>
</dbReference>
<dbReference type="Pfam" id="PF13499">
    <property type="entry name" value="EF-hand_7"/>
    <property type="match status" value="1"/>
</dbReference>
<dbReference type="HOGENOM" id="CLU_061288_21_0_1"/>
<dbReference type="Proteomes" id="UP000007015">
    <property type="component" value="Chromosome 2"/>
</dbReference>
<sequence>MAAAAAAIAQWLSDMAGLVMRCCNPIPSYTNEDGPKNPEALTTQTIYSLLGRLQHTEVAFSLAPKNRIFGATSAIHLPSTRLKPYMSFFKRIDGAIIEYGKINKEEFNLRVFGPEKGGTMFTDQVFDLFDLKHEQALGFEELAVALSIFHPDTPIEDKIDFSFQLYDIKNQGFIERAEQMMVATLAESDLNLTDQVIETIIDKTFEEADTNKDGKIDFEEWQALVNAHPCLLKNMTLAYLGDITMTFPEFVFHSQVKD</sequence>
<dbReference type="STRING" id="39946.B8AHW9"/>
<dbReference type="GO" id="GO:0019900">
    <property type="term" value="F:kinase binding"/>
    <property type="evidence" value="ECO:0007669"/>
    <property type="project" value="UniProtKB-UniRule"/>
</dbReference>
<dbReference type="FunFam" id="1.10.238.10:FF:000073">
    <property type="entry name" value="calcineurin B-like protein 3"/>
    <property type="match status" value="1"/>
</dbReference>
<reference evidence="6 7" key="1">
    <citation type="journal article" date="2005" name="PLoS Biol.">
        <title>The genomes of Oryza sativa: a history of duplications.</title>
        <authorList>
            <person name="Yu J."/>
            <person name="Wang J."/>
            <person name="Lin W."/>
            <person name="Li S."/>
            <person name="Li H."/>
            <person name="Zhou J."/>
            <person name="Ni P."/>
            <person name="Dong W."/>
            <person name="Hu S."/>
            <person name="Zeng C."/>
            <person name="Zhang J."/>
            <person name="Zhang Y."/>
            <person name="Li R."/>
            <person name="Xu Z."/>
            <person name="Li S."/>
            <person name="Li X."/>
            <person name="Zheng H."/>
            <person name="Cong L."/>
            <person name="Lin L."/>
            <person name="Yin J."/>
            <person name="Geng J."/>
            <person name="Li G."/>
            <person name="Shi J."/>
            <person name="Liu J."/>
            <person name="Lv H."/>
            <person name="Li J."/>
            <person name="Wang J."/>
            <person name="Deng Y."/>
            <person name="Ran L."/>
            <person name="Shi X."/>
            <person name="Wang X."/>
            <person name="Wu Q."/>
            <person name="Li C."/>
            <person name="Ren X."/>
            <person name="Wang J."/>
            <person name="Wang X."/>
            <person name="Li D."/>
            <person name="Liu D."/>
            <person name="Zhang X."/>
            <person name="Ji Z."/>
            <person name="Zhao W."/>
            <person name="Sun Y."/>
            <person name="Zhang Z."/>
            <person name="Bao J."/>
            <person name="Han Y."/>
            <person name="Dong L."/>
            <person name="Ji J."/>
            <person name="Chen P."/>
            <person name="Wu S."/>
            <person name="Liu J."/>
            <person name="Xiao Y."/>
            <person name="Bu D."/>
            <person name="Tan J."/>
            <person name="Yang L."/>
            <person name="Ye C."/>
            <person name="Zhang J."/>
            <person name="Xu J."/>
            <person name="Zhou Y."/>
            <person name="Yu Y."/>
            <person name="Zhang B."/>
            <person name="Zhuang S."/>
            <person name="Wei H."/>
            <person name="Liu B."/>
            <person name="Lei M."/>
            <person name="Yu H."/>
            <person name="Li Y."/>
            <person name="Xu H."/>
            <person name="Wei S."/>
            <person name="He X."/>
            <person name="Fang L."/>
            <person name="Zhang Z."/>
            <person name="Zhang Y."/>
            <person name="Huang X."/>
            <person name="Su Z."/>
            <person name="Tong W."/>
            <person name="Li J."/>
            <person name="Tong Z."/>
            <person name="Li S."/>
            <person name="Ye J."/>
            <person name="Wang L."/>
            <person name="Fang L."/>
            <person name="Lei T."/>
            <person name="Chen C."/>
            <person name="Chen H."/>
            <person name="Xu Z."/>
            <person name="Li H."/>
            <person name="Huang H."/>
            <person name="Zhang F."/>
            <person name="Xu H."/>
            <person name="Li N."/>
            <person name="Zhao C."/>
            <person name="Li S."/>
            <person name="Dong L."/>
            <person name="Huang Y."/>
            <person name="Li L."/>
            <person name="Xi Y."/>
            <person name="Qi Q."/>
            <person name="Li W."/>
            <person name="Zhang B."/>
            <person name="Hu W."/>
            <person name="Zhang Y."/>
            <person name="Tian X."/>
            <person name="Jiao Y."/>
            <person name="Liang X."/>
            <person name="Jin J."/>
            <person name="Gao L."/>
            <person name="Zheng W."/>
            <person name="Hao B."/>
            <person name="Liu S."/>
            <person name="Wang W."/>
            <person name="Yuan L."/>
            <person name="Cao M."/>
            <person name="McDermott J."/>
            <person name="Samudrala R."/>
            <person name="Wang J."/>
            <person name="Wong G.K."/>
            <person name="Yang H."/>
        </authorList>
    </citation>
    <scope>NUCLEOTIDE SEQUENCE [LARGE SCALE GENOMIC DNA]</scope>
    <source>
        <strain evidence="7">cv. 93-11</strain>
    </source>
</reference>
<name>B8AHW9_ORYSI</name>
<dbReference type="GO" id="GO:0005509">
    <property type="term" value="F:calcium ion binding"/>
    <property type="evidence" value="ECO:0007669"/>
    <property type="project" value="UniProtKB-UniRule"/>
</dbReference>
<dbReference type="PROSITE" id="PS50222">
    <property type="entry name" value="EF_HAND_2"/>
    <property type="match status" value="1"/>
</dbReference>
<dbReference type="SMART" id="SM00054">
    <property type="entry name" value="EFh"/>
    <property type="match status" value="3"/>
</dbReference>
<keyword evidence="7" id="KW-1185">Reference proteome</keyword>
<gene>
    <name evidence="6" type="ORF">OsI_07218</name>
</gene>
<keyword evidence="4" id="KW-0472">Membrane</keyword>
<dbReference type="CDD" id="cd00051">
    <property type="entry name" value="EFh"/>
    <property type="match status" value="1"/>
</dbReference>
<dbReference type="InterPro" id="IPR045198">
    <property type="entry name" value="CNBL1-10"/>
</dbReference>
<keyword evidence="4" id="KW-0479">Metal-binding</keyword>
<keyword evidence="2 4" id="KW-0106">Calcium</keyword>
<dbReference type="GO" id="GO:0016020">
    <property type="term" value="C:membrane"/>
    <property type="evidence" value="ECO:0007669"/>
    <property type="project" value="UniProtKB-SubCell"/>
</dbReference>
<proteinExistence type="inferred from homology"/>
<comment type="subcellular location">
    <subcellularLocation>
        <location evidence="4">Membrane</location>
    </subcellularLocation>
</comment>
<comment type="similarity">
    <text evidence="3 4">Belongs to the calcineurin regulatory subunit family.</text>
</comment>
<evidence type="ECO:0000256" key="2">
    <source>
        <dbReference type="ARBA" id="ARBA00022837"/>
    </source>
</evidence>
<dbReference type="EMBL" id="CM000127">
    <property type="protein sequence ID" value="EEC73173.1"/>
    <property type="molecule type" value="Genomic_DNA"/>
</dbReference>
<dbReference type="InterPro" id="IPR011992">
    <property type="entry name" value="EF-hand-dom_pair"/>
</dbReference>
<dbReference type="PROSITE" id="PS00018">
    <property type="entry name" value="EF_HAND_1"/>
    <property type="match status" value="1"/>
</dbReference>
<dbReference type="PANTHER" id="PTHR23056:SF134">
    <property type="entry name" value="CALCINEURIN B-LIKE PROTEIN 6"/>
    <property type="match status" value="1"/>
</dbReference>
<evidence type="ECO:0000256" key="3">
    <source>
        <dbReference type="ARBA" id="ARBA00023774"/>
    </source>
</evidence>
<evidence type="ECO:0000313" key="6">
    <source>
        <dbReference type="EMBL" id="EEC73173.1"/>
    </source>
</evidence>
<organism evidence="6 7">
    <name type="scientific">Oryza sativa subsp. indica</name>
    <name type="common">Rice</name>
    <dbReference type="NCBI Taxonomy" id="39946"/>
    <lineage>
        <taxon>Eukaryota</taxon>
        <taxon>Viridiplantae</taxon>
        <taxon>Streptophyta</taxon>
        <taxon>Embryophyta</taxon>
        <taxon>Tracheophyta</taxon>
        <taxon>Spermatophyta</taxon>
        <taxon>Magnoliopsida</taxon>
        <taxon>Liliopsida</taxon>
        <taxon>Poales</taxon>
        <taxon>Poaceae</taxon>
        <taxon>BOP clade</taxon>
        <taxon>Oryzoideae</taxon>
        <taxon>Oryzeae</taxon>
        <taxon>Oryzinae</taxon>
        <taxon>Oryza</taxon>
        <taxon>Oryza sativa</taxon>
    </lineage>
</organism>
<feature type="domain" description="EF-hand" evidence="5">
    <location>
        <begin position="196"/>
        <end position="231"/>
    </location>
</feature>
<accession>B8AHW9</accession>
<comment type="function">
    <text evidence="4">Acts as a calcium sensor. CBL proteins interact with CIPK serine-threonine protein kinases. Binding of a CBL protein to the regulatory NAF domain of a CIPK protein lead to the activation of the kinase in a calcium-dependent manner.</text>
</comment>